<dbReference type="AlphaFoldDB" id="A0A151ABF1"/>
<feature type="region of interest" description="Disordered" evidence="2">
    <location>
        <begin position="355"/>
        <end position="393"/>
    </location>
</feature>
<dbReference type="RefSeq" id="WP_066383952.1">
    <property type="nucleotide sequence ID" value="NZ_LTAZ01000010.1"/>
</dbReference>
<dbReference type="PATRIC" id="fig|1008153.3.peg.3003"/>
<evidence type="ECO:0000313" key="3">
    <source>
        <dbReference type="EMBL" id="KYH24965.1"/>
    </source>
</evidence>
<name>A0A151ABF1_9EURY</name>
<keyword evidence="1 3" id="KW-0808">Transferase</keyword>
<accession>A0A151ABF1</accession>
<reference evidence="3 4" key="1">
    <citation type="submission" date="2016-02" db="EMBL/GenBank/DDBJ databases">
        <title>Genome sequence of Halalkalicoccus paucihalophilus DSM 24557.</title>
        <authorList>
            <person name="Poehlein A."/>
            <person name="Daniel R."/>
        </authorList>
    </citation>
    <scope>NUCLEOTIDE SEQUENCE [LARGE SCALE GENOMIC DNA]</scope>
    <source>
        <strain evidence="3 4">DSM 24557</strain>
    </source>
</reference>
<evidence type="ECO:0000256" key="2">
    <source>
        <dbReference type="SAM" id="MobiDB-lite"/>
    </source>
</evidence>
<dbReference type="Proteomes" id="UP000075321">
    <property type="component" value="Unassembled WGS sequence"/>
</dbReference>
<sequence length="393" mass="43636">MQPLEGVTVIDATQALVGPFTGQTLGDLGADVIKIERPGHGDLTRTYSPQYGKELSAYFVSTNRNKRSITLDLTKTEGQTILHDLVAEADVFVQNFSPGKTDAFGAEYETLSAVTDDLVYCDISGYGPDSPYADRKSFDIILQGESGMMSITGTEDQPARIGVSICDLAGAMTAIYSILTALYHRERTGEGQYIDISLLDASFQFLGYHVSNYFATGENPGRMGTRHPSLMPYQAFETADSHIVIGVVSEHIWPKLCRAIDQKEWIDDERYATFSDRIENRDKLDSVLNDMFSKRTTDEWMTILQKEDVPCTPVQDVETLVDDPHIKTRGMIAEMEHPELGTLKSPANPVNFSSLETDMNGPPPRLGEHTDEVLTELGFDESERERLRSDGIV</sequence>
<dbReference type="PANTHER" id="PTHR48207">
    <property type="entry name" value="SUCCINATE--HYDROXYMETHYLGLUTARATE COA-TRANSFERASE"/>
    <property type="match status" value="1"/>
</dbReference>
<dbReference type="InterPro" id="IPR003673">
    <property type="entry name" value="CoA-Trfase_fam_III"/>
</dbReference>
<proteinExistence type="predicted"/>
<evidence type="ECO:0000313" key="4">
    <source>
        <dbReference type="Proteomes" id="UP000075321"/>
    </source>
</evidence>
<dbReference type="InterPro" id="IPR023606">
    <property type="entry name" value="CoA-Trfase_III_dom_1_sf"/>
</dbReference>
<dbReference type="Pfam" id="PF02515">
    <property type="entry name" value="CoA_transf_3"/>
    <property type="match status" value="1"/>
</dbReference>
<feature type="compositionally biased region" description="Basic and acidic residues" evidence="2">
    <location>
        <begin position="381"/>
        <end position="393"/>
    </location>
</feature>
<dbReference type="SUPFAM" id="SSF89796">
    <property type="entry name" value="CoA-transferase family III (CaiB/BaiF)"/>
    <property type="match status" value="1"/>
</dbReference>
<comment type="caution">
    <text evidence="3">The sequence shown here is derived from an EMBL/GenBank/DDBJ whole genome shotgun (WGS) entry which is preliminary data.</text>
</comment>
<dbReference type="EMBL" id="LTAZ01000010">
    <property type="protein sequence ID" value="KYH24965.1"/>
    <property type="molecule type" value="Genomic_DNA"/>
</dbReference>
<dbReference type="InterPro" id="IPR044855">
    <property type="entry name" value="CoA-Trfase_III_dom3_sf"/>
</dbReference>
<dbReference type="OrthoDB" id="28444at2157"/>
<dbReference type="PANTHER" id="PTHR48207:SF3">
    <property type="entry name" value="SUCCINATE--HYDROXYMETHYLGLUTARATE COA-TRANSFERASE"/>
    <property type="match status" value="1"/>
</dbReference>
<dbReference type="Gene3D" id="3.30.1540.10">
    <property type="entry name" value="formyl-coa transferase, domain 3"/>
    <property type="match status" value="1"/>
</dbReference>
<evidence type="ECO:0000256" key="1">
    <source>
        <dbReference type="ARBA" id="ARBA00022679"/>
    </source>
</evidence>
<dbReference type="GO" id="GO:0033608">
    <property type="term" value="F:formyl-CoA transferase activity"/>
    <property type="evidence" value="ECO:0007669"/>
    <property type="project" value="UniProtKB-EC"/>
</dbReference>
<gene>
    <name evidence="3" type="primary">frc_4</name>
    <name evidence="3" type="ORF">HAPAU_29170</name>
</gene>
<dbReference type="Gene3D" id="3.40.50.10540">
    <property type="entry name" value="Crotonobetainyl-coa:carnitine coa-transferase, domain 1"/>
    <property type="match status" value="1"/>
</dbReference>
<dbReference type="InterPro" id="IPR050483">
    <property type="entry name" value="CoA-transferase_III_domain"/>
</dbReference>
<organism evidence="3 4">
    <name type="scientific">Halalkalicoccus paucihalophilus</name>
    <dbReference type="NCBI Taxonomy" id="1008153"/>
    <lineage>
        <taxon>Archaea</taxon>
        <taxon>Methanobacteriati</taxon>
        <taxon>Methanobacteriota</taxon>
        <taxon>Stenosarchaea group</taxon>
        <taxon>Halobacteria</taxon>
        <taxon>Halobacteriales</taxon>
        <taxon>Halococcaceae</taxon>
        <taxon>Halalkalicoccus</taxon>
    </lineage>
</organism>
<keyword evidence="4" id="KW-1185">Reference proteome</keyword>
<protein>
    <submittedName>
        <fullName evidence="3">Formyl-coenzyme A transferase</fullName>
        <ecNumber evidence="3">2.8.3.16</ecNumber>
    </submittedName>
</protein>
<dbReference type="EC" id="2.8.3.16" evidence="3"/>